<protein>
    <submittedName>
        <fullName evidence="1">Uncharacterized protein</fullName>
    </submittedName>
</protein>
<name>A0A0S4TPW9_RALSL</name>
<gene>
    <name evidence="1" type="ORF">RUN39_v1_260024</name>
</gene>
<sequence length="85" mass="10051">MAQIHELLVGRIYFQIYYEDEDLRYPFIHSYEYCGRTERGSFEFRHVGTGDYYMLEEASLGSVEGMDQFVTSLKAWARQNPDLLP</sequence>
<reference evidence="1" key="1">
    <citation type="submission" date="2015-10" db="EMBL/GenBank/DDBJ databases">
        <authorList>
            <person name="Gilbert D.G."/>
        </authorList>
    </citation>
    <scope>NUCLEOTIDE SEQUENCE</scope>
    <source>
        <strain evidence="1">Phyl III-seqv23</strain>
    </source>
</reference>
<dbReference type="AlphaFoldDB" id="A0A0S4TPW9"/>
<dbReference type="PATRIC" id="fig|305.106.peg.1089"/>
<accession>A0A0S4TPW9</accession>
<proteinExistence type="predicted"/>
<dbReference type="EMBL" id="LN899819">
    <property type="protein sequence ID" value="CUV11877.1"/>
    <property type="molecule type" value="Genomic_DNA"/>
</dbReference>
<organism evidence="1">
    <name type="scientific">Ralstonia solanacearum</name>
    <name type="common">Pseudomonas solanacearum</name>
    <dbReference type="NCBI Taxonomy" id="305"/>
    <lineage>
        <taxon>Bacteria</taxon>
        <taxon>Pseudomonadati</taxon>
        <taxon>Pseudomonadota</taxon>
        <taxon>Betaproteobacteria</taxon>
        <taxon>Burkholderiales</taxon>
        <taxon>Burkholderiaceae</taxon>
        <taxon>Ralstonia</taxon>
        <taxon>Ralstonia solanacearum species complex</taxon>
    </lineage>
</organism>
<evidence type="ECO:0000313" key="1">
    <source>
        <dbReference type="EMBL" id="CUV11877.1"/>
    </source>
</evidence>